<comment type="caution">
    <text evidence="1">The sequence shown here is derived from an EMBL/GenBank/DDBJ whole genome shotgun (WGS) entry which is preliminary data.</text>
</comment>
<proteinExistence type="predicted"/>
<name>A0ABT2EL22_9BACT</name>
<dbReference type="EMBL" id="JANUCP010000002">
    <property type="protein sequence ID" value="MCS3918638.1"/>
    <property type="molecule type" value="Genomic_DNA"/>
</dbReference>
<accession>A0ABT2EL22</accession>
<dbReference type="RefSeq" id="WP_259094626.1">
    <property type="nucleotide sequence ID" value="NZ_CP130454.1"/>
</dbReference>
<sequence>MKRKKSKRELRQLIDEMCQFIQQLEPKARILRVEPEGREEGEDAWIKVLLPYRTWNRKADKVADAVYQRVWEIEMEHGYFIGVSLRTLDEVKAGTR</sequence>
<dbReference type="Proteomes" id="UP001204798">
    <property type="component" value="Unassembled WGS sequence"/>
</dbReference>
<evidence type="ECO:0000313" key="2">
    <source>
        <dbReference type="Proteomes" id="UP001204798"/>
    </source>
</evidence>
<reference evidence="1 2" key="1">
    <citation type="submission" date="2022-08" db="EMBL/GenBank/DDBJ databases">
        <title>Bacterial and archaeal communities from various locations to study Microbial Dark Matter (Phase II).</title>
        <authorList>
            <person name="Stepanauskas R."/>
        </authorList>
    </citation>
    <scope>NUCLEOTIDE SEQUENCE [LARGE SCALE GENOMIC DNA]</scope>
    <source>
        <strain evidence="1 2">PD1</strain>
    </source>
</reference>
<evidence type="ECO:0000313" key="1">
    <source>
        <dbReference type="EMBL" id="MCS3918638.1"/>
    </source>
</evidence>
<organism evidence="1 2">
    <name type="scientific">Candidatus Fervidibacter sacchari</name>
    <dbReference type="NCBI Taxonomy" id="1448929"/>
    <lineage>
        <taxon>Bacteria</taxon>
        <taxon>Candidatus Fervidibacterota</taxon>
        <taxon>Candidatus Fervidibacter</taxon>
    </lineage>
</organism>
<keyword evidence="2" id="KW-1185">Reference proteome</keyword>
<gene>
    <name evidence="1" type="ORF">M2350_001038</name>
</gene>
<protein>
    <submittedName>
        <fullName evidence="1">Uncharacterized protein</fullName>
    </submittedName>
</protein>